<dbReference type="Pfam" id="PF02435">
    <property type="entry name" value="Glyco_hydro_68"/>
    <property type="match status" value="1"/>
</dbReference>
<feature type="chain" id="PRO_5034182948" evidence="8">
    <location>
        <begin position="33"/>
        <end position="522"/>
    </location>
</feature>
<keyword evidence="4" id="KW-0479">Metal-binding</keyword>
<evidence type="ECO:0000256" key="4">
    <source>
        <dbReference type="PIRSR" id="PIRSR603469-3"/>
    </source>
</evidence>
<name>A0A8I0SAE0_9MICO</name>
<dbReference type="EMBL" id="JADKRP010000001">
    <property type="protein sequence ID" value="MBF4630733.1"/>
    <property type="molecule type" value="Genomic_DNA"/>
</dbReference>
<evidence type="ECO:0000313" key="10">
    <source>
        <dbReference type="Proteomes" id="UP000634579"/>
    </source>
</evidence>
<dbReference type="GO" id="GO:0046872">
    <property type="term" value="F:metal ion binding"/>
    <property type="evidence" value="ECO:0007669"/>
    <property type="project" value="UniProtKB-KW"/>
</dbReference>
<comment type="similarity">
    <text evidence="1 6">Belongs to the glycosyl hydrolase 68 family.</text>
</comment>
<proteinExistence type="inferred from homology"/>
<reference evidence="9 10" key="1">
    <citation type="submission" date="2020-10" db="EMBL/GenBank/DDBJ databases">
        <title>Draft genome sequences of plant-associated actinobacteria.</title>
        <authorList>
            <person name="Tarlachkov S.V."/>
            <person name="Starodumova I.P."/>
            <person name="Dorofeeva L.V."/>
            <person name="Prisyazhnaya N.V."/>
            <person name="Roubtsova T.V."/>
            <person name="Chizhov V.N."/>
            <person name="Nadler S.A."/>
            <person name="Subbotin S.A."/>
            <person name="Evtushenko L.I."/>
        </authorList>
    </citation>
    <scope>NUCLEOTIDE SEQUENCE [LARGE SCALE GENOMIC DNA]</scope>
    <source>
        <strain evidence="9 10">VKM Ac-2886</strain>
    </source>
</reference>
<feature type="binding site" evidence="3">
    <location>
        <position position="104"/>
    </location>
    <ligand>
        <name>substrate</name>
    </ligand>
</feature>
<protein>
    <submittedName>
        <fullName evidence="9">Glycoside hydrolase family 68 protein</fullName>
    </submittedName>
</protein>
<feature type="signal peptide" evidence="8">
    <location>
        <begin position="1"/>
        <end position="32"/>
    </location>
</feature>
<accession>A0A8I0SAE0</accession>
<dbReference type="Proteomes" id="UP000634579">
    <property type="component" value="Unassembled WGS sequence"/>
</dbReference>
<evidence type="ECO:0000256" key="6">
    <source>
        <dbReference type="RuleBase" id="RU361220"/>
    </source>
</evidence>
<comment type="caution">
    <text evidence="9">The sequence shown here is derived from an EMBL/GenBank/DDBJ whole genome shotgun (WGS) entry which is preliminary data.</text>
</comment>
<evidence type="ECO:0000256" key="1">
    <source>
        <dbReference type="ARBA" id="ARBA00006775"/>
    </source>
</evidence>
<sequence>MVTRRLRRGASAFAVATVVAASALLAAGPATASGPRGPQPTPHTQKAYAPDDDFTAHWTRADARQLVKLSDPSAPSRQSSMPASLTMPQVDQDFPSMTDQAYVWDTWPLTDSKGETYSVDGYDVIFALTAPRTLSFDARHTSAKIGYFTRPTGIPADRRPADGGWTYHGDVFPDGVTGKIFDDQTYTQQAQWSGSARIMADGTVKMFFTDVAFYRDQDDQDVKPADPIISLSEGRLEPSGDGLRVTGFDSVTPLLEPDGERYQTREQNPFVNYRDPFTFTDPQHPGKTYMVFEANVAGKRGDLQCSPTDLGYREGDPAAEDPAAVTATGANLQTASIGLAVADDDDLTKWHYLDPLLESACVTDQTERPEVMIQDGKYYLFTISHRSTFAKGIDGPEGVYGFVGDALRSDYEPMNSGSGLVLGNPTNLNYAGGFPFDPDYNQSPGAFQAYSSYILPGGLVESFIDTVGTKDSFRRGGTLGPTVRVKFNGDTSWLDRGYGQGGLGAYADIPTTRVFDPTHPPQ</sequence>
<evidence type="ECO:0000313" key="9">
    <source>
        <dbReference type="EMBL" id="MBF4630733.1"/>
    </source>
</evidence>
<dbReference type="CDD" id="cd08997">
    <property type="entry name" value="GH68"/>
    <property type="match status" value="1"/>
</dbReference>
<keyword evidence="9" id="KW-0378">Hydrolase</keyword>
<dbReference type="GO" id="GO:0050053">
    <property type="term" value="F:levansucrase activity"/>
    <property type="evidence" value="ECO:0007669"/>
    <property type="project" value="InterPro"/>
</dbReference>
<dbReference type="SUPFAM" id="SSF75005">
    <property type="entry name" value="Arabinanase/levansucrase/invertase"/>
    <property type="match status" value="1"/>
</dbReference>
<comment type="cofactor">
    <cofactor evidence="4">
        <name>Ca(2+)</name>
        <dbReference type="ChEBI" id="CHEBI:29108"/>
    </cofactor>
</comment>
<feature type="active site" description="Proton donor/acceptor" evidence="2">
    <location>
        <position position="367"/>
    </location>
</feature>
<dbReference type="GO" id="GO:0009758">
    <property type="term" value="P:carbohydrate utilization"/>
    <property type="evidence" value="ECO:0007669"/>
    <property type="project" value="InterPro"/>
</dbReference>
<keyword evidence="4" id="KW-0106">Calcium</keyword>
<organism evidence="9 10">
    <name type="scientific">Clavibacter phaseoli</name>
    <dbReference type="NCBI Taxonomy" id="1734031"/>
    <lineage>
        <taxon>Bacteria</taxon>
        <taxon>Bacillati</taxon>
        <taxon>Actinomycetota</taxon>
        <taxon>Actinomycetes</taxon>
        <taxon>Micrococcales</taxon>
        <taxon>Microbacteriaceae</taxon>
        <taxon>Clavibacter</taxon>
    </lineage>
</organism>
<feature type="active site" description="Nucleophile" evidence="2">
    <location>
        <position position="105"/>
    </location>
</feature>
<keyword evidence="10" id="KW-1185">Reference proteome</keyword>
<dbReference type="InterPro" id="IPR023296">
    <property type="entry name" value="Glyco_hydro_beta-prop_sf"/>
</dbReference>
<gene>
    <name evidence="9" type="ORF">ITJ42_05865</name>
</gene>
<evidence type="ECO:0000256" key="7">
    <source>
        <dbReference type="SAM" id="MobiDB-lite"/>
    </source>
</evidence>
<feature type="binding site" evidence="4">
    <location>
        <position position="364"/>
    </location>
    <ligand>
        <name>Ca(2+)</name>
        <dbReference type="ChEBI" id="CHEBI:29108"/>
        <label>1</label>
    </ligand>
</feature>
<feature type="binding site" evidence="3">
    <location>
        <begin position="365"/>
        <end position="367"/>
    </location>
    <ligand>
        <name>substrate</name>
    </ligand>
</feature>
<feature type="binding site" evidence="3">
    <location>
        <position position="193"/>
    </location>
    <ligand>
        <name>substrate</name>
    </ligand>
</feature>
<evidence type="ECO:0000256" key="2">
    <source>
        <dbReference type="PIRSR" id="PIRSR603469-1"/>
    </source>
</evidence>
<dbReference type="Gene3D" id="2.115.10.20">
    <property type="entry name" value="Glycosyl hydrolase domain, family 43"/>
    <property type="match status" value="1"/>
</dbReference>
<keyword evidence="8" id="KW-0732">Signal</keyword>
<evidence type="ECO:0000256" key="3">
    <source>
        <dbReference type="PIRSR" id="PIRSR603469-2"/>
    </source>
</evidence>
<dbReference type="InterPro" id="IPR003469">
    <property type="entry name" value="Glyco_hydro_68"/>
</dbReference>
<feature type="site" description="Transition state stabilizer" evidence="5">
    <location>
        <position position="275"/>
    </location>
</feature>
<feature type="region of interest" description="Disordered" evidence="7">
    <location>
        <begin position="30"/>
        <end position="49"/>
    </location>
</feature>
<dbReference type="AlphaFoldDB" id="A0A8I0SAE0"/>
<feature type="binding site" evidence="4">
    <location>
        <position position="275"/>
    </location>
    <ligand>
        <name>Ca(2+)</name>
        <dbReference type="ChEBI" id="CHEBI:29108"/>
        <label>1</label>
    </ligand>
</feature>
<evidence type="ECO:0000256" key="8">
    <source>
        <dbReference type="SAM" id="SignalP"/>
    </source>
</evidence>
<evidence type="ECO:0000256" key="5">
    <source>
        <dbReference type="PIRSR" id="PIRSR603469-4"/>
    </source>
</evidence>
<dbReference type="GO" id="GO:0016787">
    <property type="term" value="F:hydrolase activity"/>
    <property type="evidence" value="ECO:0007669"/>
    <property type="project" value="UniProtKB-KW"/>
</dbReference>